<dbReference type="InterPro" id="IPR029058">
    <property type="entry name" value="AB_hydrolase_fold"/>
</dbReference>
<dbReference type="Pfam" id="PF00561">
    <property type="entry name" value="Abhydrolase_1"/>
    <property type="match status" value="1"/>
</dbReference>
<evidence type="ECO:0000259" key="1">
    <source>
        <dbReference type="Pfam" id="PF00561"/>
    </source>
</evidence>
<sequence length="308" mass="33702">MIAESYRALPDSLYNMSAPELKVIEVSDGAELTLRLWRTSSESEIPVLLLHGLSQQGQFWAPVVNRMRSGTVAALDQRGHGRSDVPLNLEFTIPRCALDVAEICTALGWDQVIVVGHSWGAWVAISAAAEYPDLVRAIALIDGGLWGPADLAESIGREATLEQLHPPQLALTANELWQMLESGPMATWWSDETRAALEPTFSPRAEGLFGSTIGLERHLRVLAGLLDYPVDFDLRTIDCPIWTVLCESEGMELPKGALARVAATPSIRLQRWQGAVHDVPLQWPAMVAGLIDTVVETEQLAIQKGVSR</sequence>
<protein>
    <submittedName>
        <fullName evidence="2">Unannotated protein</fullName>
    </submittedName>
</protein>
<feature type="domain" description="AB hydrolase-1" evidence="1">
    <location>
        <begin position="46"/>
        <end position="143"/>
    </location>
</feature>
<dbReference type="EMBL" id="CAFBPA010000079">
    <property type="protein sequence ID" value="CAB5003709.1"/>
    <property type="molecule type" value="Genomic_DNA"/>
</dbReference>
<dbReference type="InterPro" id="IPR000073">
    <property type="entry name" value="AB_hydrolase_1"/>
</dbReference>
<organism evidence="2">
    <name type="scientific">freshwater metagenome</name>
    <dbReference type="NCBI Taxonomy" id="449393"/>
    <lineage>
        <taxon>unclassified sequences</taxon>
        <taxon>metagenomes</taxon>
        <taxon>ecological metagenomes</taxon>
    </lineage>
</organism>
<dbReference type="Gene3D" id="3.40.50.1820">
    <property type="entry name" value="alpha/beta hydrolase"/>
    <property type="match status" value="1"/>
</dbReference>
<dbReference type="AlphaFoldDB" id="A0A6J7PJX4"/>
<name>A0A6J7PJX4_9ZZZZ</name>
<accession>A0A6J7PJX4</accession>
<dbReference type="InterPro" id="IPR050266">
    <property type="entry name" value="AB_hydrolase_sf"/>
</dbReference>
<evidence type="ECO:0000313" key="2">
    <source>
        <dbReference type="EMBL" id="CAB5003709.1"/>
    </source>
</evidence>
<dbReference type="GO" id="GO:0016020">
    <property type="term" value="C:membrane"/>
    <property type="evidence" value="ECO:0007669"/>
    <property type="project" value="TreeGrafter"/>
</dbReference>
<gene>
    <name evidence="2" type="ORF">UFOPK4043_00668</name>
</gene>
<proteinExistence type="predicted"/>
<dbReference type="SUPFAM" id="SSF53474">
    <property type="entry name" value="alpha/beta-Hydrolases"/>
    <property type="match status" value="1"/>
</dbReference>
<dbReference type="PRINTS" id="PR00111">
    <property type="entry name" value="ABHYDROLASE"/>
</dbReference>
<reference evidence="2" key="1">
    <citation type="submission" date="2020-05" db="EMBL/GenBank/DDBJ databases">
        <authorList>
            <person name="Chiriac C."/>
            <person name="Salcher M."/>
            <person name="Ghai R."/>
            <person name="Kavagutti S V."/>
        </authorList>
    </citation>
    <scope>NUCLEOTIDE SEQUENCE</scope>
</reference>
<dbReference type="PANTHER" id="PTHR43798:SF33">
    <property type="entry name" value="HYDROLASE, PUTATIVE (AFU_ORTHOLOGUE AFUA_2G14860)-RELATED"/>
    <property type="match status" value="1"/>
</dbReference>
<dbReference type="PANTHER" id="PTHR43798">
    <property type="entry name" value="MONOACYLGLYCEROL LIPASE"/>
    <property type="match status" value="1"/>
</dbReference>